<name>A0A9E7GMZ7_9LILI</name>
<dbReference type="OrthoDB" id="2016966at2759"/>
<organism evidence="1 2">
    <name type="scientific">Musa troglodytarum</name>
    <name type="common">fe'i banana</name>
    <dbReference type="NCBI Taxonomy" id="320322"/>
    <lineage>
        <taxon>Eukaryota</taxon>
        <taxon>Viridiplantae</taxon>
        <taxon>Streptophyta</taxon>
        <taxon>Embryophyta</taxon>
        <taxon>Tracheophyta</taxon>
        <taxon>Spermatophyta</taxon>
        <taxon>Magnoliopsida</taxon>
        <taxon>Liliopsida</taxon>
        <taxon>Zingiberales</taxon>
        <taxon>Musaceae</taxon>
        <taxon>Musa</taxon>
    </lineage>
</organism>
<dbReference type="Proteomes" id="UP001055439">
    <property type="component" value="Chromosome 7"/>
</dbReference>
<protein>
    <submittedName>
        <fullName evidence="1">F-Box protein</fullName>
    </submittedName>
</protein>
<evidence type="ECO:0000313" key="2">
    <source>
        <dbReference type="Proteomes" id="UP001055439"/>
    </source>
</evidence>
<keyword evidence="2" id="KW-1185">Reference proteome</keyword>
<dbReference type="AlphaFoldDB" id="A0A9E7GMZ7"/>
<evidence type="ECO:0000313" key="1">
    <source>
        <dbReference type="EMBL" id="URE18311.1"/>
    </source>
</evidence>
<proteinExistence type="predicted"/>
<gene>
    <name evidence="1" type="ORF">MUK42_10846</name>
</gene>
<dbReference type="EMBL" id="CP097509">
    <property type="protein sequence ID" value="URE18311.1"/>
    <property type="molecule type" value="Genomic_DNA"/>
</dbReference>
<reference evidence="1" key="1">
    <citation type="submission" date="2022-05" db="EMBL/GenBank/DDBJ databases">
        <title>The Musa troglodytarum L. genome provides insights into the mechanism of non-climacteric behaviour and enrichment of carotenoids.</title>
        <authorList>
            <person name="Wang J."/>
        </authorList>
    </citation>
    <scope>NUCLEOTIDE SEQUENCE</scope>
    <source>
        <tissue evidence="1">Leaf</tissue>
    </source>
</reference>
<sequence>MPSVLGETLDPRAAPFTPSLTSFHGGCSSHRLKQLRNKWNRRDSRLEIFLDPILTCFESPSASNSSCCCRRWRLRKHWTRYAL</sequence>
<accession>A0A9E7GMZ7</accession>